<gene>
    <name evidence="1" type="ORF">A6R68_24189</name>
</gene>
<evidence type="ECO:0000313" key="2">
    <source>
        <dbReference type="Proteomes" id="UP000092124"/>
    </source>
</evidence>
<evidence type="ECO:0000313" key="1">
    <source>
        <dbReference type="EMBL" id="OBS81822.1"/>
    </source>
</evidence>
<dbReference type="STRING" id="56216.A0A1A6HVQ8"/>
<dbReference type="OrthoDB" id="2161at2759"/>
<name>A0A1A6HVQ8_NEOLE</name>
<reference evidence="1 2" key="1">
    <citation type="submission" date="2016-06" db="EMBL/GenBank/DDBJ databases">
        <title>The Draft Genome Sequence and Annotation of the Desert Woodrat Neotoma lepida.</title>
        <authorList>
            <person name="Campbell M."/>
            <person name="Oakeson K.F."/>
            <person name="Yandell M."/>
            <person name="Halpert J.R."/>
            <person name="Dearing D."/>
        </authorList>
    </citation>
    <scope>NUCLEOTIDE SEQUENCE [LARGE SCALE GENOMIC DNA]</scope>
    <source>
        <strain evidence="1">417</strain>
        <tissue evidence="1">Liver</tissue>
    </source>
</reference>
<dbReference type="EMBL" id="LZPO01009094">
    <property type="protein sequence ID" value="OBS81822.1"/>
    <property type="molecule type" value="Genomic_DNA"/>
</dbReference>
<comment type="caution">
    <text evidence="1">The sequence shown here is derived from an EMBL/GenBank/DDBJ whole genome shotgun (WGS) entry which is preliminary data.</text>
</comment>
<organism evidence="1 2">
    <name type="scientific">Neotoma lepida</name>
    <name type="common">Desert woodrat</name>
    <dbReference type="NCBI Taxonomy" id="56216"/>
    <lineage>
        <taxon>Eukaryota</taxon>
        <taxon>Metazoa</taxon>
        <taxon>Chordata</taxon>
        <taxon>Craniata</taxon>
        <taxon>Vertebrata</taxon>
        <taxon>Euteleostomi</taxon>
        <taxon>Mammalia</taxon>
        <taxon>Eutheria</taxon>
        <taxon>Euarchontoglires</taxon>
        <taxon>Glires</taxon>
        <taxon>Rodentia</taxon>
        <taxon>Myomorpha</taxon>
        <taxon>Muroidea</taxon>
        <taxon>Cricetidae</taxon>
        <taxon>Neotominae</taxon>
        <taxon>Neotoma</taxon>
    </lineage>
</organism>
<accession>A0A1A6HVQ8</accession>
<proteinExistence type="predicted"/>
<keyword evidence="2" id="KW-1185">Reference proteome</keyword>
<dbReference type="Proteomes" id="UP000092124">
    <property type="component" value="Unassembled WGS sequence"/>
</dbReference>
<protein>
    <submittedName>
        <fullName evidence="1">Uncharacterized protein</fullName>
    </submittedName>
</protein>
<sequence length="109" mass="12864">MTAAKVALTKRADPAELRTIFLEKKMTLSLESEYFGERQPNPKTVKLLSGVLLKERLLLRMLNKILDRLQFINIFHFNGIQNLCNYILEKKEKYTLHLQNSLTFCWKYS</sequence>
<dbReference type="AlphaFoldDB" id="A0A1A6HVQ8"/>